<sequence length="370" mass="42347">FFQISKSPFSRQNISSFFFFNKLRSLIRLFLLMESMETERRTLRRRPPLSDCSNLLTTPNNRKTINKSQSLSIPKSNVLITESIKNVAPNPRISPQTSTSPLNLVDVNYKHSKTPIDYSRRKPVAKVKEKGIHIADDNLENPETLKYNSQRIPIAQVKEKGIHIAEVNYKHPETPIDYCQRTHVAKGKEKGIHIADVNCKHPETAIDDSQRKHLAKGKEKVIHTVDVNCKHPETPIDDSRRKPVAKGKEKRILIVDPNSKNAATPIDYSQRKPIAKEKEKEKAVTLVSFSCPPLGRTKSIGDQLEKAKHNMHKRNTEQIVPKCRTAPPTKKRRHSMPGLPRQFVEEKKAYYDTIDAFELEEEVVSESELE</sequence>
<dbReference type="PANTHER" id="PTHR35740">
    <property type="entry name" value="OS12G0111700 PROTEIN"/>
    <property type="match status" value="1"/>
</dbReference>
<organism evidence="1 2">
    <name type="scientific">Aquilegia coerulea</name>
    <name type="common">Rocky mountain columbine</name>
    <dbReference type="NCBI Taxonomy" id="218851"/>
    <lineage>
        <taxon>Eukaryota</taxon>
        <taxon>Viridiplantae</taxon>
        <taxon>Streptophyta</taxon>
        <taxon>Embryophyta</taxon>
        <taxon>Tracheophyta</taxon>
        <taxon>Spermatophyta</taxon>
        <taxon>Magnoliopsida</taxon>
        <taxon>Ranunculales</taxon>
        <taxon>Ranunculaceae</taxon>
        <taxon>Thalictroideae</taxon>
        <taxon>Aquilegia</taxon>
    </lineage>
</organism>
<dbReference type="AlphaFoldDB" id="A0A2G5EQP6"/>
<reference evidence="1 2" key="1">
    <citation type="submission" date="2017-09" db="EMBL/GenBank/DDBJ databases">
        <title>WGS assembly of Aquilegia coerulea Goldsmith.</title>
        <authorList>
            <person name="Hodges S."/>
            <person name="Kramer E."/>
            <person name="Nordborg M."/>
            <person name="Tomkins J."/>
            <person name="Borevitz J."/>
            <person name="Derieg N."/>
            <person name="Yan J."/>
            <person name="Mihaltcheva S."/>
            <person name="Hayes R.D."/>
            <person name="Rokhsar D."/>
        </authorList>
    </citation>
    <scope>NUCLEOTIDE SEQUENCE [LARGE SCALE GENOMIC DNA]</scope>
    <source>
        <strain evidence="2">cv. Goldsmith</strain>
    </source>
</reference>
<feature type="non-terminal residue" evidence="1">
    <location>
        <position position="1"/>
    </location>
</feature>
<dbReference type="OrthoDB" id="1903589at2759"/>
<accession>A0A2G5EQP6</accession>
<name>A0A2G5EQP6_AQUCA</name>
<proteinExistence type="predicted"/>
<keyword evidence="2" id="KW-1185">Reference proteome</keyword>
<dbReference type="PANTHER" id="PTHR35740:SF1">
    <property type="entry name" value="OS12G0111700 PROTEIN"/>
    <property type="match status" value="1"/>
</dbReference>
<protein>
    <submittedName>
        <fullName evidence="1">Uncharacterized protein</fullName>
    </submittedName>
</protein>
<dbReference type="Proteomes" id="UP000230069">
    <property type="component" value="Unassembled WGS sequence"/>
</dbReference>
<gene>
    <name evidence="1" type="ORF">AQUCO_00500174v1</name>
</gene>
<evidence type="ECO:0000313" key="1">
    <source>
        <dbReference type="EMBL" id="PIA58061.1"/>
    </source>
</evidence>
<dbReference type="EMBL" id="KZ305022">
    <property type="protein sequence ID" value="PIA58061.1"/>
    <property type="molecule type" value="Genomic_DNA"/>
</dbReference>
<evidence type="ECO:0000313" key="2">
    <source>
        <dbReference type="Proteomes" id="UP000230069"/>
    </source>
</evidence>